<feature type="transmembrane region" description="Helical" evidence="7">
    <location>
        <begin position="156"/>
        <end position="178"/>
    </location>
</feature>
<evidence type="ECO:0000313" key="10">
    <source>
        <dbReference type="Proteomes" id="UP001162811"/>
    </source>
</evidence>
<evidence type="ECO:0000256" key="7">
    <source>
        <dbReference type="SAM" id="Phobius"/>
    </source>
</evidence>
<proteinExistence type="predicted"/>
<dbReference type="Gene3D" id="1.20.1720.10">
    <property type="entry name" value="Multidrug resistance protein D"/>
    <property type="match status" value="1"/>
</dbReference>
<reference evidence="9" key="2">
    <citation type="journal article" date="2023" name="Front. Microbiol.">
        <title>Ralstonia chuxiongensis sp. nov., Ralstonia mojiangensis sp. nov., and Ralstonia soli sp. nov., isolated from tobacco fields, are three novel species in the family Burkholderiaceae.</title>
        <authorList>
            <person name="Lu C.H."/>
            <person name="Zhang Y.Y."/>
            <person name="Jiang N."/>
            <person name="Chen W."/>
            <person name="Shao X."/>
            <person name="Zhao Z.M."/>
            <person name="Lu W.L."/>
            <person name="Hu X."/>
            <person name="Xi Y.X."/>
            <person name="Zou S.Y."/>
            <person name="Wei Q.J."/>
            <person name="Lin Z.L."/>
            <person name="Gong L."/>
            <person name="Gai X.T."/>
            <person name="Zhang L.Q."/>
            <person name="Li J.Y."/>
            <person name="Jin Y."/>
            <person name="Xia Z.Y."/>
        </authorList>
    </citation>
    <scope>NUCLEOTIDE SEQUENCE</scope>
    <source>
        <strain evidence="9">21MJYT02-11</strain>
    </source>
</reference>
<dbReference type="SUPFAM" id="SSF103473">
    <property type="entry name" value="MFS general substrate transporter"/>
    <property type="match status" value="1"/>
</dbReference>
<dbReference type="PANTHER" id="PTHR42718:SF46">
    <property type="entry name" value="BLR6921 PROTEIN"/>
    <property type="match status" value="1"/>
</dbReference>
<evidence type="ECO:0000256" key="4">
    <source>
        <dbReference type="ARBA" id="ARBA00022692"/>
    </source>
</evidence>
<feature type="domain" description="Major facilitator superfamily (MFS) profile" evidence="8">
    <location>
        <begin position="1"/>
        <end position="389"/>
    </location>
</feature>
<keyword evidence="4 7" id="KW-0812">Transmembrane</keyword>
<dbReference type="Pfam" id="PF07690">
    <property type="entry name" value="MFS_1"/>
    <property type="match status" value="1"/>
</dbReference>
<evidence type="ECO:0000256" key="6">
    <source>
        <dbReference type="ARBA" id="ARBA00023136"/>
    </source>
</evidence>
<organism evidence="9 10">
    <name type="scientific">Ralstonia soli</name>
    <dbReference type="NCBI Taxonomy" id="2953896"/>
    <lineage>
        <taxon>Bacteria</taxon>
        <taxon>Pseudomonadati</taxon>
        <taxon>Pseudomonadota</taxon>
        <taxon>Betaproteobacteria</taxon>
        <taxon>Burkholderiales</taxon>
        <taxon>Burkholderiaceae</taxon>
        <taxon>Ralstonia</taxon>
    </lineage>
</organism>
<feature type="transmembrane region" description="Helical" evidence="7">
    <location>
        <begin position="329"/>
        <end position="351"/>
    </location>
</feature>
<protein>
    <submittedName>
        <fullName evidence="9">MFS transporter</fullName>
    </submittedName>
</protein>
<dbReference type="RefSeq" id="WP_252681661.1">
    <property type="nucleotide sequence ID" value="NZ_JAMXHT010000005.1"/>
</dbReference>
<gene>
    <name evidence="9" type="ORF">NG900_14805</name>
</gene>
<evidence type="ECO:0000256" key="2">
    <source>
        <dbReference type="ARBA" id="ARBA00022448"/>
    </source>
</evidence>
<keyword evidence="10" id="KW-1185">Reference proteome</keyword>
<keyword evidence="3" id="KW-1003">Cell membrane</keyword>
<evidence type="ECO:0000313" key="9">
    <source>
        <dbReference type="EMBL" id="MCO5399465.1"/>
    </source>
</evidence>
<keyword evidence="2" id="KW-0813">Transport</keyword>
<feature type="transmembrane region" description="Helical" evidence="7">
    <location>
        <begin position="363"/>
        <end position="382"/>
    </location>
</feature>
<dbReference type="PROSITE" id="PS50850">
    <property type="entry name" value="MFS"/>
    <property type="match status" value="1"/>
</dbReference>
<dbReference type="InterPro" id="IPR011701">
    <property type="entry name" value="MFS"/>
</dbReference>
<evidence type="ECO:0000259" key="8">
    <source>
        <dbReference type="PROSITE" id="PS50850"/>
    </source>
</evidence>
<feature type="transmembrane region" description="Helical" evidence="7">
    <location>
        <begin position="236"/>
        <end position="259"/>
    </location>
</feature>
<feature type="transmembrane region" description="Helical" evidence="7">
    <location>
        <begin position="203"/>
        <end position="230"/>
    </location>
</feature>
<feature type="transmembrane region" description="Helical" evidence="7">
    <location>
        <begin position="70"/>
        <end position="93"/>
    </location>
</feature>
<keyword evidence="6 7" id="KW-0472">Membrane</keyword>
<reference evidence="9" key="1">
    <citation type="submission" date="2022-06" db="EMBL/GenBank/DDBJ databases">
        <authorList>
            <person name="Lu C.-H."/>
        </authorList>
    </citation>
    <scope>NUCLEOTIDE SEQUENCE</scope>
    <source>
        <strain evidence="9">21MJYT02-11</strain>
    </source>
</reference>
<dbReference type="Proteomes" id="UP001162811">
    <property type="component" value="Unassembled WGS sequence"/>
</dbReference>
<name>A0ABT1AM40_9RALS</name>
<accession>A0ABT1AM40</accession>
<feature type="transmembrane region" description="Helical" evidence="7">
    <location>
        <begin position="99"/>
        <end position="116"/>
    </location>
</feature>
<feature type="transmembrane region" description="Helical" evidence="7">
    <location>
        <begin position="128"/>
        <end position="150"/>
    </location>
</feature>
<comment type="caution">
    <text evidence="9">The sequence shown here is derived from an EMBL/GenBank/DDBJ whole genome shotgun (WGS) entry which is preliminary data.</text>
</comment>
<dbReference type="PANTHER" id="PTHR42718">
    <property type="entry name" value="MAJOR FACILITATOR SUPERFAMILY MULTIDRUG TRANSPORTER MFSC"/>
    <property type="match status" value="1"/>
</dbReference>
<feature type="transmembrane region" description="Helical" evidence="7">
    <location>
        <begin position="33"/>
        <end position="58"/>
    </location>
</feature>
<comment type="subcellular location">
    <subcellularLocation>
        <location evidence="1">Cell membrane</location>
        <topology evidence="1">Multi-pass membrane protein</topology>
    </subcellularLocation>
</comment>
<evidence type="ECO:0000256" key="3">
    <source>
        <dbReference type="ARBA" id="ARBA00022475"/>
    </source>
</evidence>
<evidence type="ECO:0000256" key="5">
    <source>
        <dbReference type="ARBA" id="ARBA00022989"/>
    </source>
</evidence>
<evidence type="ECO:0000256" key="1">
    <source>
        <dbReference type="ARBA" id="ARBA00004651"/>
    </source>
</evidence>
<dbReference type="InterPro" id="IPR036259">
    <property type="entry name" value="MFS_trans_sf"/>
</dbReference>
<dbReference type="InterPro" id="IPR020846">
    <property type="entry name" value="MFS_dom"/>
</dbReference>
<sequence length="389" mass="41145">MLRRPLSFGLLLPLLLAAQPVATDSYLAALPAIAKALGSASTSLTVFALAFGIGQLPMGSLADRFGRRHVLLAGLAGYVIAALAGALAVSTLMLTAARAMQGFSMAAILVCARAAVRDLHPARDGPHVMARGLTGLGMVALVLPILGAFITQHAGWRWVLVGMSLYALVLWVMCWRGFAETRQEAHQQAGGVREIFADAEFRGWAMLAAATYGGMFCFLLLSPMVYIAYIGLSPGLYGWIPSGGTLIYILSTIGCRHLLRRQSMVRTVQQGATLSLVGAGIQGLGCWLLPGHAWPLLLGHGIYCMGHGIHQPCGQAGAVGNLPHLAGRAVSWSGFIMMFVAFCLGQTAAAFDDPSHSLGAWPMVVPMMLAGTVLALLAFIWLPRLRTAS</sequence>
<keyword evidence="5 7" id="KW-1133">Transmembrane helix</keyword>
<dbReference type="EMBL" id="JAMXHT010000005">
    <property type="protein sequence ID" value="MCO5399465.1"/>
    <property type="molecule type" value="Genomic_DNA"/>
</dbReference>